<evidence type="ECO:0000313" key="3">
    <source>
        <dbReference type="Proteomes" id="UP000193484"/>
    </source>
</evidence>
<name>A0A1X1RI53_MYCFA</name>
<dbReference type="SUPFAM" id="SSF46689">
    <property type="entry name" value="Homeodomain-like"/>
    <property type="match status" value="2"/>
</dbReference>
<comment type="caution">
    <text evidence="2">The sequence shown here is derived from an EMBL/GenBank/DDBJ whole genome shotgun (WGS) entry which is preliminary data.</text>
</comment>
<evidence type="ECO:0000256" key="1">
    <source>
        <dbReference type="ARBA" id="ARBA00023125"/>
    </source>
</evidence>
<dbReference type="Pfam" id="PF00440">
    <property type="entry name" value="TetR_N"/>
    <property type="match status" value="2"/>
</dbReference>
<dbReference type="InterPro" id="IPR009057">
    <property type="entry name" value="Homeodomain-like_sf"/>
</dbReference>
<dbReference type="PROSITE" id="PS50977">
    <property type="entry name" value="HTH_TETR_2"/>
    <property type="match status" value="2"/>
</dbReference>
<keyword evidence="1" id="KW-0238">DNA-binding</keyword>
<evidence type="ECO:0000313" key="2">
    <source>
        <dbReference type="EMBL" id="ORV06760.1"/>
    </source>
</evidence>
<dbReference type="InterPro" id="IPR001647">
    <property type="entry name" value="HTH_TetR"/>
</dbReference>
<dbReference type="OrthoDB" id="4456617at2"/>
<dbReference type="Proteomes" id="UP000193484">
    <property type="component" value="Unassembled WGS sequence"/>
</dbReference>
<organism evidence="2 3">
    <name type="scientific">Mycolicibacterium fallax</name>
    <name type="common">Mycobacterium fallax</name>
    <dbReference type="NCBI Taxonomy" id="1793"/>
    <lineage>
        <taxon>Bacteria</taxon>
        <taxon>Bacillati</taxon>
        <taxon>Actinomycetota</taxon>
        <taxon>Actinomycetes</taxon>
        <taxon>Mycobacteriales</taxon>
        <taxon>Mycobacteriaceae</taxon>
        <taxon>Mycolicibacterium</taxon>
    </lineage>
</organism>
<accession>A0A1X1RI53</accession>
<dbReference type="PRINTS" id="PR00455">
    <property type="entry name" value="HTHTETR"/>
</dbReference>
<dbReference type="PANTHER" id="PTHR30055">
    <property type="entry name" value="HTH-TYPE TRANSCRIPTIONAL REGULATOR RUTR"/>
    <property type="match status" value="1"/>
</dbReference>
<dbReference type="RefSeq" id="WP_085093600.1">
    <property type="nucleotide sequence ID" value="NZ_AP022603.1"/>
</dbReference>
<sequence length="405" mass="44229">MATVNAEPMPTVKRRPKDRKAQIARASAEAFSALGYHAVSMGDIAARVGISAAALYRHSASKYQLFRDAVIALGEQLVNQTAFADDAPGDTDAAELLDRVIRALIDTSIANRTSGGLYRWEGRYLNDEDQAVLMGQINLVNRRLQRPLARLRPELDSWQRWTLSSAALSVIGSIADHRARLPVAEIRELLRELTHAALAVELPTIAEDGEAPDLGTPVAAGRYEALLTAAMRLFSVRHYHETSMEDIAAEVGMPVSGIYRYFAGKADLLAASFRRAADRVSGDLANVLAAQTDPELALRELIDAYVARSFDDPELAFVYYTEWGNLPVADRAILHNVQVATVQAWAALVVAARPELPPERARFAVHAAFALVVDLGRLVGYDNTEQSRARVRVLMAAVLLGDPGR</sequence>
<dbReference type="EMBL" id="LQOJ01000020">
    <property type="protein sequence ID" value="ORV06760.1"/>
    <property type="molecule type" value="Genomic_DNA"/>
</dbReference>
<dbReference type="GO" id="GO:0000976">
    <property type="term" value="F:transcription cis-regulatory region binding"/>
    <property type="evidence" value="ECO:0007669"/>
    <property type="project" value="TreeGrafter"/>
</dbReference>
<protein>
    <submittedName>
        <fullName evidence="2">TetR family transcriptional regulator</fullName>
    </submittedName>
</protein>
<dbReference type="AlphaFoldDB" id="A0A1X1RI53"/>
<proteinExistence type="predicted"/>
<dbReference type="STRING" id="1793.AWC04_04750"/>
<dbReference type="Gene3D" id="1.10.357.10">
    <property type="entry name" value="Tetracycline Repressor, domain 2"/>
    <property type="match status" value="2"/>
</dbReference>
<dbReference type="InterPro" id="IPR050109">
    <property type="entry name" value="HTH-type_TetR-like_transc_reg"/>
</dbReference>
<keyword evidence="3" id="KW-1185">Reference proteome</keyword>
<dbReference type="GO" id="GO:0003700">
    <property type="term" value="F:DNA-binding transcription factor activity"/>
    <property type="evidence" value="ECO:0007669"/>
    <property type="project" value="TreeGrafter"/>
</dbReference>
<dbReference type="PANTHER" id="PTHR30055:SF219">
    <property type="entry name" value="TRANSCRIPTIONAL REGULATORY PROTEIN"/>
    <property type="match status" value="1"/>
</dbReference>
<gene>
    <name evidence="2" type="ORF">AWC04_04750</name>
</gene>
<reference evidence="2 3" key="1">
    <citation type="submission" date="2016-01" db="EMBL/GenBank/DDBJ databases">
        <title>The new phylogeny of the genus Mycobacterium.</title>
        <authorList>
            <person name="Tarcisio F."/>
            <person name="Conor M."/>
            <person name="Antonella G."/>
            <person name="Elisabetta G."/>
            <person name="Giulia F.S."/>
            <person name="Sara T."/>
            <person name="Anna F."/>
            <person name="Clotilde B."/>
            <person name="Roberto B."/>
            <person name="Veronica D.S."/>
            <person name="Fabio R."/>
            <person name="Monica P."/>
            <person name="Olivier J."/>
            <person name="Enrico T."/>
            <person name="Nicola S."/>
        </authorList>
    </citation>
    <scope>NUCLEOTIDE SEQUENCE [LARGE SCALE GENOMIC DNA]</scope>
    <source>
        <strain evidence="2 3">DSM 44179</strain>
    </source>
</reference>
<dbReference type="Gene3D" id="1.10.10.60">
    <property type="entry name" value="Homeodomain-like"/>
    <property type="match status" value="2"/>
</dbReference>